<evidence type="ECO:0000313" key="2">
    <source>
        <dbReference type="Proteomes" id="UP000270032"/>
    </source>
</evidence>
<sequence length="77" mass="8652">MFNPKEVFHLVTTAGEMKHTIIGTYSSQENAAQSLDALKRINPKVASQAYIAQAMIQGNFICDDQIDEDEDIFEEDD</sequence>
<reference evidence="1 2" key="1">
    <citation type="submission" date="2018-10" db="EMBL/GenBank/DDBJ databases">
        <authorList>
            <person name="Rimple P.A."/>
            <person name="Stoner T.H."/>
            <person name="Garlena R.A."/>
            <person name="Russell D.A."/>
            <person name="Pope W.H."/>
            <person name="Jacobs-Sera D."/>
            <person name="Hatfull G.F."/>
        </authorList>
    </citation>
    <scope>NUCLEOTIDE SEQUENCE [LARGE SCALE GENOMIC DNA]</scope>
</reference>
<dbReference type="KEGG" id="vg:55612370"/>
<gene>
    <name evidence="1" type="primary">25</name>
    <name evidence="1" type="ORF">PBI_ANJALI_25</name>
</gene>
<keyword evidence="2" id="KW-1185">Reference proteome</keyword>
<dbReference type="RefSeq" id="YP_009842173.1">
    <property type="nucleotide sequence ID" value="NC_048739.1"/>
</dbReference>
<dbReference type="GeneID" id="55612370"/>
<evidence type="ECO:0000313" key="1">
    <source>
        <dbReference type="EMBL" id="AYQ98995.1"/>
    </source>
</evidence>
<dbReference type="EMBL" id="MK016490">
    <property type="protein sequence ID" value="AYQ98995.1"/>
    <property type="molecule type" value="Genomic_DNA"/>
</dbReference>
<proteinExistence type="predicted"/>
<organism evidence="1 2">
    <name type="scientific">Arthrobacter phage Anjali</name>
    <dbReference type="NCBI Taxonomy" id="2484217"/>
    <lineage>
        <taxon>Viruses</taxon>
        <taxon>Duplodnaviria</taxon>
        <taxon>Heunggongvirae</taxon>
        <taxon>Uroviricota</taxon>
        <taxon>Caudoviricetes</taxon>
        <taxon>Anjalivirus</taxon>
        <taxon>Anjalivirus anjali</taxon>
    </lineage>
</organism>
<dbReference type="Proteomes" id="UP000270032">
    <property type="component" value="Segment"/>
</dbReference>
<accession>A0A3G3LY20</accession>
<protein>
    <submittedName>
        <fullName evidence="1">Uncharacterized protein</fullName>
    </submittedName>
</protein>
<name>A0A3G3LY20_9CAUD</name>